<dbReference type="SUPFAM" id="SSF56059">
    <property type="entry name" value="Glutathione synthetase ATP-binding domain-like"/>
    <property type="match status" value="1"/>
</dbReference>
<dbReference type="EMBL" id="JAESWB010000380">
    <property type="protein sequence ID" value="MBL4955086.1"/>
    <property type="molecule type" value="Genomic_DNA"/>
</dbReference>
<reference evidence="3 4" key="1">
    <citation type="submission" date="2021-01" db="EMBL/GenBank/DDBJ databases">
        <title>Genome public.</title>
        <authorList>
            <person name="Liu C."/>
            <person name="Sun Q."/>
        </authorList>
    </citation>
    <scope>NUCLEOTIDE SEQUENCE [LARGE SCALE GENOMIC DNA]</scope>
    <source>
        <strain evidence="3 4">YIM B02564</strain>
    </source>
</reference>
<evidence type="ECO:0000259" key="2">
    <source>
        <dbReference type="PROSITE" id="PS50975"/>
    </source>
</evidence>
<evidence type="ECO:0000256" key="1">
    <source>
        <dbReference type="PROSITE-ProRule" id="PRU00409"/>
    </source>
</evidence>
<keyword evidence="1" id="KW-0067">ATP-binding</keyword>
<sequence length="346" mass="39729">MKKAQRKPLIGIITAQKGNGAIAGNSRLFKSLQQKLISSGGISFVFTVEGIHENEIDGFVFSVRKNSWMKSQFPFPDVVYNRIPDRTVEQSEEVQNFFLRLKEKGIPFFNPCFIDKYELYQCFQHDSIISKFLPKTSLIENKQNLLKLLETHSSIYLKPCNSSKGNGIYRLAQSPSLSLTGRKQQILYESYEQFWQEWGEKLLRKRYIAQEDIQSEQYNGKRFDFRILAHASGTHYVLTGIGIRQSQKQDITTHIPSGGRLVPYQLLQTASHDQFIQTIIPPIGKTLSERYGFFGEFSIDAAVSKTGQYYIYEVNSKPMSFDEPEIESAKIAQLCRLFCQLAKNDI</sequence>
<dbReference type="InterPro" id="IPR026838">
    <property type="entry name" value="YheC/D"/>
</dbReference>
<feature type="domain" description="ATP-grasp" evidence="2">
    <location>
        <begin position="123"/>
        <end position="343"/>
    </location>
</feature>
<dbReference type="Pfam" id="PF14398">
    <property type="entry name" value="ATPgrasp_YheCD"/>
    <property type="match status" value="1"/>
</dbReference>
<gene>
    <name evidence="3" type="ORF">JK635_23290</name>
</gene>
<dbReference type="InterPro" id="IPR011761">
    <property type="entry name" value="ATP-grasp"/>
</dbReference>
<dbReference type="RefSeq" id="WP_202656348.1">
    <property type="nucleotide sequence ID" value="NZ_JAESWB010000380.1"/>
</dbReference>
<dbReference type="PROSITE" id="PS50975">
    <property type="entry name" value="ATP_GRASP"/>
    <property type="match status" value="1"/>
</dbReference>
<protein>
    <submittedName>
        <fullName evidence="3">YheC/YheD family protein</fullName>
    </submittedName>
</protein>
<name>A0ABS1TUW2_9BACI</name>
<keyword evidence="1" id="KW-0547">Nucleotide-binding</keyword>
<comment type="caution">
    <text evidence="3">The sequence shown here is derived from an EMBL/GenBank/DDBJ whole genome shotgun (WGS) entry which is preliminary data.</text>
</comment>
<proteinExistence type="predicted"/>
<evidence type="ECO:0000313" key="4">
    <source>
        <dbReference type="Proteomes" id="UP000623967"/>
    </source>
</evidence>
<keyword evidence="4" id="KW-1185">Reference proteome</keyword>
<dbReference type="Proteomes" id="UP000623967">
    <property type="component" value="Unassembled WGS sequence"/>
</dbReference>
<evidence type="ECO:0000313" key="3">
    <source>
        <dbReference type="EMBL" id="MBL4955086.1"/>
    </source>
</evidence>
<accession>A0ABS1TUW2</accession>
<organism evidence="3 4">
    <name type="scientific">Neobacillus paridis</name>
    <dbReference type="NCBI Taxonomy" id="2803862"/>
    <lineage>
        <taxon>Bacteria</taxon>
        <taxon>Bacillati</taxon>
        <taxon>Bacillota</taxon>
        <taxon>Bacilli</taxon>
        <taxon>Bacillales</taxon>
        <taxon>Bacillaceae</taxon>
        <taxon>Neobacillus</taxon>
    </lineage>
</organism>